<dbReference type="Gene3D" id="2.40.30.170">
    <property type="match status" value="1"/>
</dbReference>
<dbReference type="SUPFAM" id="SSF111369">
    <property type="entry name" value="HlyD-like secretion proteins"/>
    <property type="match status" value="1"/>
</dbReference>
<evidence type="ECO:0000256" key="1">
    <source>
        <dbReference type="ARBA" id="ARBA00009477"/>
    </source>
</evidence>
<dbReference type="Gene3D" id="2.40.50.100">
    <property type="match status" value="1"/>
</dbReference>
<feature type="domain" description="Multidrug resistance protein MdtA-like alpha-helical hairpin" evidence="2">
    <location>
        <begin position="112"/>
        <end position="178"/>
    </location>
</feature>
<name>A0ABY1PM90_9HYPH</name>
<dbReference type="PROSITE" id="PS51257">
    <property type="entry name" value="PROKAR_LIPOPROTEIN"/>
    <property type="match status" value="1"/>
</dbReference>
<organism evidence="3 4">
    <name type="scientific">Roseibium denhamense</name>
    <dbReference type="NCBI Taxonomy" id="76305"/>
    <lineage>
        <taxon>Bacteria</taxon>
        <taxon>Pseudomonadati</taxon>
        <taxon>Pseudomonadota</taxon>
        <taxon>Alphaproteobacteria</taxon>
        <taxon>Hyphomicrobiales</taxon>
        <taxon>Stappiaceae</taxon>
        <taxon>Roseibium</taxon>
    </lineage>
</organism>
<dbReference type="Pfam" id="PF25876">
    <property type="entry name" value="HH_MFP_RND"/>
    <property type="match status" value="1"/>
</dbReference>
<dbReference type="Gene3D" id="2.40.420.20">
    <property type="match status" value="1"/>
</dbReference>
<comment type="similarity">
    <text evidence="1">Belongs to the membrane fusion protein (MFP) (TC 8.A.1) family.</text>
</comment>
<evidence type="ECO:0000259" key="2">
    <source>
        <dbReference type="Pfam" id="PF25876"/>
    </source>
</evidence>
<dbReference type="Gene3D" id="1.10.287.470">
    <property type="entry name" value="Helix hairpin bin"/>
    <property type="match status" value="1"/>
</dbReference>
<dbReference type="PANTHER" id="PTHR30469:SF20">
    <property type="entry name" value="EFFLUX RND TRANSPORTER PERIPLASMIC ADAPTOR SUBUNIT"/>
    <property type="match status" value="1"/>
</dbReference>
<dbReference type="EMBL" id="FXTT01000010">
    <property type="protein sequence ID" value="SMP37237.1"/>
    <property type="molecule type" value="Genomic_DNA"/>
</dbReference>
<proteinExistence type="inferred from homology"/>
<evidence type="ECO:0000313" key="4">
    <source>
        <dbReference type="Proteomes" id="UP001157914"/>
    </source>
</evidence>
<gene>
    <name evidence="3" type="ORF">SAMN06265374_0028</name>
</gene>
<keyword evidence="4" id="KW-1185">Reference proteome</keyword>
<reference evidence="3 4" key="1">
    <citation type="submission" date="2017-05" db="EMBL/GenBank/DDBJ databases">
        <authorList>
            <person name="Varghese N."/>
            <person name="Submissions S."/>
        </authorList>
    </citation>
    <scope>NUCLEOTIDE SEQUENCE [LARGE SCALE GENOMIC DNA]</scope>
    <source>
        <strain evidence="3 4">DSM 15949</strain>
    </source>
</reference>
<accession>A0ABY1PM90</accession>
<dbReference type="InterPro" id="IPR058624">
    <property type="entry name" value="MdtA-like_HH"/>
</dbReference>
<protein>
    <submittedName>
        <fullName evidence="3">RND family efflux transporter, MFP subunit</fullName>
    </submittedName>
</protein>
<dbReference type="Proteomes" id="UP001157914">
    <property type="component" value="Unassembled WGS sequence"/>
</dbReference>
<dbReference type="InterPro" id="IPR006143">
    <property type="entry name" value="RND_pump_MFP"/>
</dbReference>
<sequence length="383" mass="41289">MILYGRIREGVGMRFWFLPAMLGIAVTACNPQQDTTNTEPPPIRGLLTQEIRESTGTTERKFPGVLEPSSITSLSFKVGGKLGPVDLAVGQRVAEGQLLAALDDTQFITAIDNAKAAVDEARALLQQDENDLGRQETLFERGVVSKVTVDNARTDVQTRQAQLTQAQKTLISAEEDLEDTKLFAPFDGIINAVDVDSFATVASGTVITSLYEASAYEVSFSVNFDTVAQLVVGSTATVRLADDPSIALKATVSELGERADTVSSFPVIVRLDETHPIIRAGMAVEVSFEFALPAEQGFFIPMTAAVKEGQIPEDAGPGNVVPVPVYVFDPQTNTVKKREVMMAGIRENKLVIIDGLEPGERIAIAGVSFLRDGMQVKLLETDE</sequence>
<dbReference type="NCBIfam" id="TIGR01730">
    <property type="entry name" value="RND_mfp"/>
    <property type="match status" value="1"/>
</dbReference>
<dbReference type="PANTHER" id="PTHR30469">
    <property type="entry name" value="MULTIDRUG RESISTANCE PROTEIN MDTA"/>
    <property type="match status" value="1"/>
</dbReference>
<comment type="caution">
    <text evidence="3">The sequence shown here is derived from an EMBL/GenBank/DDBJ whole genome shotgun (WGS) entry which is preliminary data.</text>
</comment>
<evidence type="ECO:0000313" key="3">
    <source>
        <dbReference type="EMBL" id="SMP37237.1"/>
    </source>
</evidence>